<accession>A0A329MZ22</accession>
<evidence type="ECO:0000256" key="3">
    <source>
        <dbReference type="ARBA" id="ARBA00022448"/>
    </source>
</evidence>
<evidence type="ECO:0000256" key="1">
    <source>
        <dbReference type="ARBA" id="ARBA00004202"/>
    </source>
</evidence>
<comment type="similarity">
    <text evidence="2">Belongs to the ABC transporter superfamily.</text>
</comment>
<dbReference type="AlphaFoldDB" id="A0A329MZ22"/>
<keyword evidence="3" id="KW-0813">Transport</keyword>
<keyword evidence="6 9" id="KW-0067">ATP-binding</keyword>
<dbReference type="GO" id="GO:0015833">
    <property type="term" value="P:peptide transport"/>
    <property type="evidence" value="ECO:0007669"/>
    <property type="project" value="InterPro"/>
</dbReference>
<dbReference type="SMART" id="SM00382">
    <property type="entry name" value="AAA"/>
    <property type="match status" value="1"/>
</dbReference>
<dbReference type="FunFam" id="3.40.50.300:FF:000016">
    <property type="entry name" value="Oligopeptide ABC transporter ATP-binding component"/>
    <property type="match status" value="1"/>
</dbReference>
<evidence type="ECO:0000256" key="2">
    <source>
        <dbReference type="ARBA" id="ARBA00005417"/>
    </source>
</evidence>
<evidence type="ECO:0000256" key="5">
    <source>
        <dbReference type="ARBA" id="ARBA00022741"/>
    </source>
</evidence>
<dbReference type="SUPFAM" id="SSF52540">
    <property type="entry name" value="P-loop containing nucleoside triphosphate hydrolases"/>
    <property type="match status" value="1"/>
</dbReference>
<proteinExistence type="inferred from homology"/>
<dbReference type="GO" id="GO:0005524">
    <property type="term" value="F:ATP binding"/>
    <property type="evidence" value="ECO:0007669"/>
    <property type="project" value="UniProtKB-KW"/>
</dbReference>
<dbReference type="PANTHER" id="PTHR43297:SF2">
    <property type="entry name" value="DIPEPTIDE TRANSPORT ATP-BINDING PROTEIN DPPD"/>
    <property type="match status" value="1"/>
</dbReference>
<name>A0A329MZ22_9BACL</name>
<evidence type="ECO:0000313" key="9">
    <source>
        <dbReference type="EMBL" id="RAV23433.1"/>
    </source>
</evidence>
<dbReference type="GO" id="GO:0016887">
    <property type="term" value="F:ATP hydrolysis activity"/>
    <property type="evidence" value="ECO:0007669"/>
    <property type="project" value="InterPro"/>
</dbReference>
<dbReference type="PROSITE" id="PS50893">
    <property type="entry name" value="ABC_TRANSPORTER_2"/>
    <property type="match status" value="1"/>
</dbReference>
<dbReference type="CDD" id="cd03257">
    <property type="entry name" value="ABC_NikE_OppD_transporters"/>
    <property type="match status" value="1"/>
</dbReference>
<dbReference type="Proteomes" id="UP000250369">
    <property type="component" value="Unassembled WGS sequence"/>
</dbReference>
<evidence type="ECO:0000256" key="6">
    <source>
        <dbReference type="ARBA" id="ARBA00022840"/>
    </source>
</evidence>
<dbReference type="OrthoDB" id="9802264at2"/>
<evidence type="ECO:0000259" key="8">
    <source>
        <dbReference type="PROSITE" id="PS50893"/>
    </source>
</evidence>
<protein>
    <submittedName>
        <fullName evidence="9">ABC transporter ATP-binding protein</fullName>
    </submittedName>
</protein>
<dbReference type="InterPro" id="IPR003439">
    <property type="entry name" value="ABC_transporter-like_ATP-bd"/>
</dbReference>
<sequence>MAAAGACHFTFRHGRQFLGRRSEGCSGSQPITSNGRGDIHLSADRDVILQVEKLQTQFQVGRRIVKAVNGVSFRVERGRTLGVVGESGCGKSVTAHSILQLLPKLGSITDGNITYHSDNGPIVLNKLRKNGGAIRAIRGKEIGMIFQDPMASLNPVYSIGNQICENILQHENVSKKEAAARAVEMLTLLGIPKAAARLKDYPHQFSGGMKQRVMIAMAMVCRPKLLIADEPTTALDVTIQAQILELMKEVQVKYGTSIILITHNMGIVAEMADEIAVMYMGRIVEFGTVRQVLGSPRHPYTKALLNSVPVLGIGKGERLQTIRGSTPDPSDMPEGCEFAPRCDMATERCKSVPDETDLGGGHRVRCWNCMGGT</sequence>
<gene>
    <name evidence="9" type="ORF">DQG23_01020</name>
</gene>
<keyword evidence="5" id="KW-0547">Nucleotide-binding</keyword>
<evidence type="ECO:0000256" key="4">
    <source>
        <dbReference type="ARBA" id="ARBA00022475"/>
    </source>
</evidence>
<organism evidence="9 10">
    <name type="scientific">Paenibacillus contaminans</name>
    <dbReference type="NCBI Taxonomy" id="450362"/>
    <lineage>
        <taxon>Bacteria</taxon>
        <taxon>Bacillati</taxon>
        <taxon>Bacillota</taxon>
        <taxon>Bacilli</taxon>
        <taxon>Bacillales</taxon>
        <taxon>Paenibacillaceae</taxon>
        <taxon>Paenibacillus</taxon>
    </lineage>
</organism>
<dbReference type="PANTHER" id="PTHR43297">
    <property type="entry name" value="OLIGOPEPTIDE TRANSPORT ATP-BINDING PROTEIN APPD"/>
    <property type="match status" value="1"/>
</dbReference>
<dbReference type="InterPro" id="IPR013563">
    <property type="entry name" value="Oligopep_ABC_C"/>
</dbReference>
<dbReference type="InterPro" id="IPR017871">
    <property type="entry name" value="ABC_transporter-like_CS"/>
</dbReference>
<keyword evidence="10" id="KW-1185">Reference proteome</keyword>
<dbReference type="Pfam" id="PF00005">
    <property type="entry name" value="ABC_tran"/>
    <property type="match status" value="1"/>
</dbReference>
<comment type="subcellular location">
    <subcellularLocation>
        <location evidence="1">Cell membrane</location>
        <topology evidence="1">Peripheral membrane protein</topology>
    </subcellularLocation>
</comment>
<comment type="caution">
    <text evidence="9">The sequence shown here is derived from an EMBL/GenBank/DDBJ whole genome shotgun (WGS) entry which is preliminary data.</text>
</comment>
<keyword evidence="4" id="KW-1003">Cell membrane</keyword>
<dbReference type="PROSITE" id="PS00211">
    <property type="entry name" value="ABC_TRANSPORTER_1"/>
    <property type="match status" value="1"/>
</dbReference>
<evidence type="ECO:0000313" key="10">
    <source>
        <dbReference type="Proteomes" id="UP000250369"/>
    </source>
</evidence>
<dbReference type="InterPro" id="IPR050388">
    <property type="entry name" value="ABC_Ni/Peptide_Import"/>
</dbReference>
<dbReference type="EMBL" id="QMFB01000001">
    <property type="protein sequence ID" value="RAV23433.1"/>
    <property type="molecule type" value="Genomic_DNA"/>
</dbReference>
<evidence type="ECO:0000256" key="7">
    <source>
        <dbReference type="ARBA" id="ARBA00023136"/>
    </source>
</evidence>
<dbReference type="InterPro" id="IPR003593">
    <property type="entry name" value="AAA+_ATPase"/>
</dbReference>
<dbReference type="Gene3D" id="3.40.50.300">
    <property type="entry name" value="P-loop containing nucleotide triphosphate hydrolases"/>
    <property type="match status" value="1"/>
</dbReference>
<dbReference type="NCBIfam" id="TIGR01727">
    <property type="entry name" value="oligo_HPY"/>
    <property type="match status" value="1"/>
</dbReference>
<keyword evidence="7" id="KW-0472">Membrane</keyword>
<dbReference type="GO" id="GO:0005886">
    <property type="term" value="C:plasma membrane"/>
    <property type="evidence" value="ECO:0007669"/>
    <property type="project" value="UniProtKB-SubCell"/>
</dbReference>
<dbReference type="InterPro" id="IPR027417">
    <property type="entry name" value="P-loop_NTPase"/>
</dbReference>
<dbReference type="Pfam" id="PF08352">
    <property type="entry name" value="oligo_HPY"/>
    <property type="match status" value="1"/>
</dbReference>
<feature type="domain" description="ABC transporter" evidence="8">
    <location>
        <begin position="49"/>
        <end position="305"/>
    </location>
</feature>
<reference evidence="9 10" key="1">
    <citation type="journal article" date="2009" name="Int. J. Syst. Evol. Microbiol.">
        <title>Paenibacillus contaminans sp. nov., isolated from a contaminated laboratory plate.</title>
        <authorList>
            <person name="Chou J.H."/>
            <person name="Lee J.H."/>
            <person name="Lin M.C."/>
            <person name="Chang P.S."/>
            <person name="Arun A.B."/>
            <person name="Young C.C."/>
            <person name="Chen W.M."/>
        </authorList>
    </citation>
    <scope>NUCLEOTIDE SEQUENCE [LARGE SCALE GENOMIC DNA]</scope>
    <source>
        <strain evidence="9 10">CKOBP-6</strain>
    </source>
</reference>